<accession>A0A840VI09</accession>
<organism evidence="2 3">
    <name type="scientific">Haloferula luteola</name>
    <dbReference type="NCBI Taxonomy" id="595692"/>
    <lineage>
        <taxon>Bacteria</taxon>
        <taxon>Pseudomonadati</taxon>
        <taxon>Verrucomicrobiota</taxon>
        <taxon>Verrucomicrobiia</taxon>
        <taxon>Verrucomicrobiales</taxon>
        <taxon>Verrucomicrobiaceae</taxon>
        <taxon>Haloferula</taxon>
    </lineage>
</organism>
<dbReference type="RefSeq" id="WP_184021319.1">
    <property type="nucleotide sequence ID" value="NZ_JACHFD010000026.1"/>
</dbReference>
<protein>
    <recommendedName>
        <fullName evidence="4">Transposase</fullName>
    </recommendedName>
</protein>
<name>A0A840VI09_9BACT</name>
<comment type="caution">
    <text evidence="2">The sequence shown here is derived from an EMBL/GenBank/DDBJ whole genome shotgun (WGS) entry which is preliminary data.</text>
</comment>
<dbReference type="EMBL" id="JACHFD010000026">
    <property type="protein sequence ID" value="MBB5353429.1"/>
    <property type="molecule type" value="Genomic_DNA"/>
</dbReference>
<dbReference type="Proteomes" id="UP000557717">
    <property type="component" value="Unassembled WGS sequence"/>
</dbReference>
<proteinExistence type="predicted"/>
<evidence type="ECO:0000256" key="1">
    <source>
        <dbReference type="SAM" id="MobiDB-lite"/>
    </source>
</evidence>
<evidence type="ECO:0000313" key="3">
    <source>
        <dbReference type="Proteomes" id="UP000557717"/>
    </source>
</evidence>
<dbReference type="AlphaFoldDB" id="A0A840VI09"/>
<evidence type="ECO:0000313" key="2">
    <source>
        <dbReference type="EMBL" id="MBB5353429.1"/>
    </source>
</evidence>
<feature type="region of interest" description="Disordered" evidence="1">
    <location>
        <begin position="117"/>
        <end position="140"/>
    </location>
</feature>
<reference evidence="2 3" key="1">
    <citation type="submission" date="2020-08" db="EMBL/GenBank/DDBJ databases">
        <title>Genomic Encyclopedia of Type Strains, Phase IV (KMG-IV): sequencing the most valuable type-strain genomes for metagenomic binning, comparative biology and taxonomic classification.</title>
        <authorList>
            <person name="Goeker M."/>
        </authorList>
    </citation>
    <scope>NUCLEOTIDE SEQUENCE [LARGE SCALE GENOMIC DNA]</scope>
    <source>
        <strain evidence="2 3">YC6886</strain>
    </source>
</reference>
<evidence type="ECO:0008006" key="4">
    <source>
        <dbReference type="Google" id="ProtNLM"/>
    </source>
</evidence>
<dbReference type="SUPFAM" id="SSF48295">
    <property type="entry name" value="TrpR-like"/>
    <property type="match status" value="1"/>
</dbReference>
<dbReference type="GO" id="GO:0043565">
    <property type="term" value="F:sequence-specific DNA binding"/>
    <property type="evidence" value="ECO:0007669"/>
    <property type="project" value="InterPro"/>
</dbReference>
<sequence>MTESGGTVIRSDRRGRMLVSPEQREALLDEFERGGLSGMAFCKLHGLVYPTFASWRKKRREKPAAGSPAFAEVVLGGAVPVGRRPDHSIPLRVSLPSGAVVEVSGRDSSLVSPRATAVGTISADSPDVSGSPDVTDTLHR</sequence>
<gene>
    <name evidence="2" type="ORF">HNR46_003690</name>
</gene>
<dbReference type="InterPro" id="IPR010921">
    <property type="entry name" value="Trp_repressor/repl_initiator"/>
</dbReference>
<keyword evidence="3" id="KW-1185">Reference proteome</keyword>
<dbReference type="NCBIfam" id="NF047593">
    <property type="entry name" value="IS66_ISAeme5_TnpA"/>
    <property type="match status" value="1"/>
</dbReference>